<reference evidence="2 3" key="1">
    <citation type="submission" date="2017-06" db="EMBL/GenBank/DDBJ databases">
        <authorList>
            <person name="Kim H.J."/>
            <person name="Triplett B.A."/>
        </authorList>
    </citation>
    <scope>NUCLEOTIDE SEQUENCE [LARGE SCALE GENOMIC DNA]</scope>
    <source>
        <strain evidence="2 3">DSM 14713</strain>
    </source>
</reference>
<dbReference type="Gene3D" id="2.40.10.10">
    <property type="entry name" value="Trypsin-like serine proteases"/>
    <property type="match status" value="1"/>
</dbReference>
<evidence type="ECO:0000313" key="3">
    <source>
        <dbReference type="Proteomes" id="UP000217289"/>
    </source>
</evidence>
<evidence type="ECO:0000256" key="1">
    <source>
        <dbReference type="SAM" id="SignalP"/>
    </source>
</evidence>
<dbReference type="KEGG" id="mbd:MEBOL_004778"/>
<feature type="chain" id="PRO_5012015660" description="Peptidase S1 domain-containing protein" evidence="1">
    <location>
        <begin position="21"/>
        <end position="440"/>
    </location>
</feature>
<accession>A0A250IK80</accession>
<dbReference type="EMBL" id="CP022163">
    <property type="protein sequence ID" value="ATB31316.1"/>
    <property type="molecule type" value="Genomic_DNA"/>
</dbReference>
<dbReference type="SUPFAM" id="SSF50494">
    <property type="entry name" value="Trypsin-like serine proteases"/>
    <property type="match status" value="1"/>
</dbReference>
<keyword evidence="1" id="KW-0732">Signal</keyword>
<dbReference type="OrthoDB" id="5519455at2"/>
<proteinExistence type="predicted"/>
<dbReference type="RefSeq" id="WP_095979660.1">
    <property type="nucleotide sequence ID" value="NZ_CP022163.1"/>
</dbReference>
<organism evidence="2 3">
    <name type="scientific">Melittangium boletus DSM 14713</name>
    <dbReference type="NCBI Taxonomy" id="1294270"/>
    <lineage>
        <taxon>Bacteria</taxon>
        <taxon>Pseudomonadati</taxon>
        <taxon>Myxococcota</taxon>
        <taxon>Myxococcia</taxon>
        <taxon>Myxococcales</taxon>
        <taxon>Cystobacterineae</taxon>
        <taxon>Archangiaceae</taxon>
        <taxon>Melittangium</taxon>
    </lineage>
</organism>
<dbReference type="Proteomes" id="UP000217289">
    <property type="component" value="Chromosome"/>
</dbReference>
<evidence type="ECO:0008006" key="4">
    <source>
        <dbReference type="Google" id="ProtNLM"/>
    </source>
</evidence>
<gene>
    <name evidence="2" type="ORF">MEBOL_004778</name>
</gene>
<evidence type="ECO:0000313" key="2">
    <source>
        <dbReference type="EMBL" id="ATB31316.1"/>
    </source>
</evidence>
<dbReference type="InterPro" id="IPR009003">
    <property type="entry name" value="Peptidase_S1_PA"/>
</dbReference>
<protein>
    <recommendedName>
        <fullName evidence="4">Peptidase S1 domain-containing protein</fullName>
    </recommendedName>
</protein>
<feature type="signal peptide" evidence="1">
    <location>
        <begin position="1"/>
        <end position="20"/>
    </location>
</feature>
<name>A0A250IK80_9BACT</name>
<sequence>MKSTQPWLSCLILMSSPALAATSGAEVLPDRAALERSAATAMRILTTVPNTDEALLQMEALMPHMGGFYLGEDGAAHVLLTEDASEGERLTARSIGDAVSKMRSFARGQTQQRLTPTVVEPARFRFSELARIRDYATDVLNLEDVQSLDANERANQVSVGVLSEEAAEHAREYWARLELPPESLEVFLQPRIEAMATLSSYVRPVPGGYSIRNGNFSYTTCTLGYPVFSSVLGMFGFITNSHCTDVSGGVENTSFYQGNPFVFATEYLDPIFQTSSSLAGCPSGQLCRLSDSAFAGGTNYPSGALKEIAQTINYCSLPQTHCSTTVNSSSPVIYPHGFASSPLVGQYFEKVGQTTGWTYGQLQQSCTTVRDSASGHYFVCQYTVAAGVDAGDSGSPVFTWDGTNNPIGGILWGGDPTYHDYFVFSHYSSINTELGTMYYY</sequence>
<dbReference type="AlphaFoldDB" id="A0A250IK80"/>
<dbReference type="InterPro" id="IPR043504">
    <property type="entry name" value="Peptidase_S1_PA_chymotrypsin"/>
</dbReference>
<keyword evidence="3" id="KW-1185">Reference proteome</keyword>